<dbReference type="Proteomes" id="UP001176521">
    <property type="component" value="Unassembled WGS sequence"/>
</dbReference>
<accession>A0AAN6G7T0</accession>
<evidence type="ECO:0000313" key="4">
    <source>
        <dbReference type="Proteomes" id="UP001176521"/>
    </source>
</evidence>
<gene>
    <name evidence="3" type="ORF">OC842_005423</name>
</gene>
<feature type="transmembrane region" description="Helical" evidence="2">
    <location>
        <begin position="50"/>
        <end position="68"/>
    </location>
</feature>
<reference evidence="3" key="1">
    <citation type="journal article" date="2023" name="PhytoFront">
        <title>Draft Genome Resources of Seven Strains of Tilletia horrida, Causal Agent of Kernel Smut of Rice.</title>
        <authorList>
            <person name="Khanal S."/>
            <person name="Antony Babu S."/>
            <person name="Zhou X.G."/>
        </authorList>
    </citation>
    <scope>NUCLEOTIDE SEQUENCE</scope>
    <source>
        <strain evidence="3">TX3</strain>
    </source>
</reference>
<dbReference type="AlphaFoldDB" id="A0AAN6G7T0"/>
<keyword evidence="2" id="KW-1133">Transmembrane helix</keyword>
<feature type="region of interest" description="Disordered" evidence="1">
    <location>
        <begin position="249"/>
        <end position="293"/>
    </location>
</feature>
<sequence>MPRADRNPIEYLLETVLPRPVIDVLFALGRFVYVVLFSRSLDPDSWTASLLAPLITLLIAYASLVVAYRTMRNTFQLAWFGVKYGALIGGMIAIYSWWVGEAQARGGRAGAGAGINDIIGGAVVGAGGLVGGEGGGGGGGGGLNLLGTLGQLGQGGALLGQLQNDNNRAGAGRGYNDNRPRRSKRLRNGARNRRAAAPERQAYAHPALDRDLADPDYDPSEGEDEDEDEDVALTAVKHVIRWLSHATDANDRPAAGRRRAAAGGNPLFPQAGEGSASRRRRRRRSSSAGSDLD</sequence>
<protein>
    <submittedName>
        <fullName evidence="3">Uncharacterized protein</fullName>
    </submittedName>
</protein>
<feature type="region of interest" description="Disordered" evidence="1">
    <location>
        <begin position="160"/>
        <end position="229"/>
    </location>
</feature>
<organism evidence="3 4">
    <name type="scientific">Tilletia horrida</name>
    <dbReference type="NCBI Taxonomy" id="155126"/>
    <lineage>
        <taxon>Eukaryota</taxon>
        <taxon>Fungi</taxon>
        <taxon>Dikarya</taxon>
        <taxon>Basidiomycota</taxon>
        <taxon>Ustilaginomycotina</taxon>
        <taxon>Exobasidiomycetes</taxon>
        <taxon>Tilletiales</taxon>
        <taxon>Tilletiaceae</taxon>
        <taxon>Tilletia</taxon>
    </lineage>
</organism>
<keyword evidence="2" id="KW-0472">Membrane</keyword>
<keyword evidence="4" id="KW-1185">Reference proteome</keyword>
<evidence type="ECO:0000256" key="1">
    <source>
        <dbReference type="SAM" id="MobiDB-lite"/>
    </source>
</evidence>
<proteinExistence type="predicted"/>
<feature type="compositionally biased region" description="Acidic residues" evidence="1">
    <location>
        <begin position="214"/>
        <end position="229"/>
    </location>
</feature>
<feature type="transmembrane region" description="Helical" evidence="2">
    <location>
        <begin position="80"/>
        <end position="98"/>
    </location>
</feature>
<feature type="compositionally biased region" description="Basic residues" evidence="1">
    <location>
        <begin position="181"/>
        <end position="194"/>
    </location>
</feature>
<evidence type="ECO:0000256" key="2">
    <source>
        <dbReference type="SAM" id="Phobius"/>
    </source>
</evidence>
<comment type="caution">
    <text evidence="3">The sequence shown here is derived from an EMBL/GenBank/DDBJ whole genome shotgun (WGS) entry which is preliminary data.</text>
</comment>
<dbReference type="EMBL" id="JAPDMQ010000386">
    <property type="protein sequence ID" value="KAK0525699.1"/>
    <property type="molecule type" value="Genomic_DNA"/>
</dbReference>
<name>A0AAN6G7T0_9BASI</name>
<evidence type="ECO:0000313" key="3">
    <source>
        <dbReference type="EMBL" id="KAK0525699.1"/>
    </source>
</evidence>
<keyword evidence="2" id="KW-0812">Transmembrane</keyword>